<dbReference type="EnsemblMetazoa" id="PPA18114.1">
    <property type="protein sequence ID" value="PPA18114.1"/>
    <property type="gene ID" value="WBGene00107668"/>
</dbReference>
<dbReference type="NCBIfam" id="TIGR02464">
    <property type="entry name" value="ribofla_fusion"/>
    <property type="match status" value="1"/>
</dbReference>
<dbReference type="CDD" id="cd15457">
    <property type="entry name" value="NADAR"/>
    <property type="match status" value="1"/>
</dbReference>
<dbReference type="SUPFAM" id="SSF143990">
    <property type="entry name" value="YbiA-like"/>
    <property type="match status" value="1"/>
</dbReference>
<evidence type="ECO:0000313" key="1">
    <source>
        <dbReference type="EnsemblMetazoa" id="PPA18114.1"/>
    </source>
</evidence>
<dbReference type="Proteomes" id="UP000005239">
    <property type="component" value="Unassembled WGS sequence"/>
</dbReference>
<keyword evidence="2" id="KW-1185">Reference proteome</keyword>
<accession>A0A2A6C8P5</accession>
<dbReference type="AlphaFoldDB" id="A0A2A6C8P5"/>
<name>A0A2A6C8P5_PRIPA</name>
<organism evidence="1 2">
    <name type="scientific">Pristionchus pacificus</name>
    <name type="common">Parasitic nematode worm</name>
    <dbReference type="NCBI Taxonomy" id="54126"/>
    <lineage>
        <taxon>Eukaryota</taxon>
        <taxon>Metazoa</taxon>
        <taxon>Ecdysozoa</taxon>
        <taxon>Nematoda</taxon>
        <taxon>Chromadorea</taxon>
        <taxon>Rhabditida</taxon>
        <taxon>Rhabditina</taxon>
        <taxon>Diplogasteromorpha</taxon>
        <taxon>Diplogasteroidea</taxon>
        <taxon>Neodiplogasteridae</taxon>
        <taxon>Pristionchus</taxon>
    </lineage>
</organism>
<dbReference type="Gene3D" id="1.10.357.40">
    <property type="entry name" value="YbiA-like"/>
    <property type="match status" value="1"/>
</dbReference>
<gene>
    <name evidence="1" type="primary">WBGene00107668</name>
</gene>
<dbReference type="Pfam" id="PF08719">
    <property type="entry name" value="NADAR"/>
    <property type="match status" value="1"/>
</dbReference>
<proteinExistence type="predicted"/>
<dbReference type="OrthoDB" id="206452at2759"/>
<protein>
    <submittedName>
        <fullName evidence="1">NADAR domain-containing protein</fullName>
    </submittedName>
</protein>
<dbReference type="InterPro" id="IPR012816">
    <property type="entry name" value="NADAR"/>
</dbReference>
<sequence length="169" mass="19756">MTTFAQDENGHLLCLFYSRESVFSNHYPCAFFDNFSGQFFSSSEQYYMYQKALFFNDPTAANKIMCSTNPRRQKKIGDKIVGFSRSRWDRKSTEVMREAVILKFSQNRGLLDELLATGEATLAECSPRDTRWGIGFRRDDPRACDRREWRGENRMGNILMDVRNALRMV</sequence>
<reference evidence="2" key="1">
    <citation type="journal article" date="2008" name="Nat. Genet.">
        <title>The Pristionchus pacificus genome provides a unique perspective on nematode lifestyle and parasitism.</title>
        <authorList>
            <person name="Dieterich C."/>
            <person name="Clifton S.W."/>
            <person name="Schuster L.N."/>
            <person name="Chinwalla A."/>
            <person name="Delehaunty K."/>
            <person name="Dinkelacker I."/>
            <person name="Fulton L."/>
            <person name="Fulton R."/>
            <person name="Godfrey J."/>
            <person name="Minx P."/>
            <person name="Mitreva M."/>
            <person name="Roeseler W."/>
            <person name="Tian H."/>
            <person name="Witte H."/>
            <person name="Yang S.P."/>
            <person name="Wilson R.K."/>
            <person name="Sommer R.J."/>
        </authorList>
    </citation>
    <scope>NUCLEOTIDE SEQUENCE [LARGE SCALE GENOMIC DNA]</scope>
    <source>
        <strain evidence="2">PS312</strain>
    </source>
</reference>
<dbReference type="InterPro" id="IPR037238">
    <property type="entry name" value="YbiA-like_sf"/>
</dbReference>
<reference evidence="1" key="2">
    <citation type="submission" date="2022-06" db="UniProtKB">
        <authorList>
            <consortium name="EnsemblMetazoa"/>
        </authorList>
    </citation>
    <scope>IDENTIFICATION</scope>
    <source>
        <strain evidence="1">PS312</strain>
    </source>
</reference>
<evidence type="ECO:0000313" key="2">
    <source>
        <dbReference type="Proteomes" id="UP000005239"/>
    </source>
</evidence>
<accession>A0A8R1UBI8</accession>